<comment type="caution">
    <text evidence="1">The sequence shown here is derived from an EMBL/GenBank/DDBJ whole genome shotgun (WGS) entry which is preliminary data.</text>
</comment>
<sequence length="128" mass="15302">MVPRRDEAIRFRRKHGGVANRRRRFTFINASSRDIDKTFSLPLGWSRDWSRGYIKRAHHRRGRREKTFSASGVFSSIVLLYRNVSNDRERAGRERKGEERRFFISLRSFLFNHACIITSNYIARVIIR</sequence>
<name>A0AAW2FJ88_9HYME</name>
<keyword evidence="2" id="KW-1185">Reference proteome</keyword>
<evidence type="ECO:0000313" key="2">
    <source>
        <dbReference type="Proteomes" id="UP001430953"/>
    </source>
</evidence>
<evidence type="ECO:0000313" key="1">
    <source>
        <dbReference type="EMBL" id="KAL0115488.1"/>
    </source>
</evidence>
<protein>
    <submittedName>
        <fullName evidence="1">Uncharacterized protein</fullName>
    </submittedName>
</protein>
<dbReference type="AlphaFoldDB" id="A0AAW2FJ88"/>
<reference evidence="1 2" key="1">
    <citation type="submission" date="2023-03" db="EMBL/GenBank/DDBJ databases">
        <title>High recombination rates correlate with genetic variation in Cardiocondyla obscurior ants.</title>
        <authorList>
            <person name="Errbii M."/>
        </authorList>
    </citation>
    <scope>NUCLEOTIDE SEQUENCE [LARGE SCALE GENOMIC DNA]</scope>
    <source>
        <strain evidence="1">Alpha-2009</strain>
        <tissue evidence="1">Whole body</tissue>
    </source>
</reference>
<proteinExistence type="predicted"/>
<dbReference type="Proteomes" id="UP001430953">
    <property type="component" value="Unassembled WGS sequence"/>
</dbReference>
<accession>A0AAW2FJ88</accession>
<gene>
    <name evidence="1" type="ORF">PUN28_010776</name>
</gene>
<dbReference type="EMBL" id="JADYXP020000010">
    <property type="protein sequence ID" value="KAL0115488.1"/>
    <property type="molecule type" value="Genomic_DNA"/>
</dbReference>
<organism evidence="1 2">
    <name type="scientific">Cardiocondyla obscurior</name>
    <dbReference type="NCBI Taxonomy" id="286306"/>
    <lineage>
        <taxon>Eukaryota</taxon>
        <taxon>Metazoa</taxon>
        <taxon>Ecdysozoa</taxon>
        <taxon>Arthropoda</taxon>
        <taxon>Hexapoda</taxon>
        <taxon>Insecta</taxon>
        <taxon>Pterygota</taxon>
        <taxon>Neoptera</taxon>
        <taxon>Endopterygota</taxon>
        <taxon>Hymenoptera</taxon>
        <taxon>Apocrita</taxon>
        <taxon>Aculeata</taxon>
        <taxon>Formicoidea</taxon>
        <taxon>Formicidae</taxon>
        <taxon>Myrmicinae</taxon>
        <taxon>Cardiocondyla</taxon>
    </lineage>
</organism>